<evidence type="ECO:0000313" key="6">
    <source>
        <dbReference type="EMBL" id="RZS57012.1"/>
    </source>
</evidence>
<keyword evidence="2 4" id="KW-0472">Membrane</keyword>
<dbReference type="InterPro" id="IPR036765">
    <property type="entry name" value="ZipA_FtsZ-bd_C_sf"/>
</dbReference>
<keyword evidence="7" id="KW-1185">Reference proteome</keyword>
<accession>A0A4Q7LRW0</accession>
<comment type="similarity">
    <text evidence="1">Belongs to the ZipA family.</text>
</comment>
<dbReference type="EMBL" id="SGWV01000008">
    <property type="protein sequence ID" value="RZS57012.1"/>
    <property type="molecule type" value="Genomic_DNA"/>
</dbReference>
<keyword evidence="2 4" id="KW-0812">Transmembrane</keyword>
<evidence type="ECO:0000256" key="3">
    <source>
        <dbReference type="SAM" id="MobiDB-lite"/>
    </source>
</evidence>
<gene>
    <name evidence="6" type="ORF">EV685_1570</name>
</gene>
<dbReference type="GO" id="GO:0090529">
    <property type="term" value="P:cell septum assembly"/>
    <property type="evidence" value="ECO:0007669"/>
    <property type="project" value="InterPro"/>
</dbReference>
<evidence type="ECO:0000256" key="2">
    <source>
        <dbReference type="RuleBase" id="RU003613"/>
    </source>
</evidence>
<comment type="function">
    <text evidence="1">Essential cell division protein that stabilizes the FtsZ protofilaments by cross-linking them and that serves as a cytoplasmic membrane anchor for the Z ring. Also required for the recruitment to the septal ring of downstream cell division proteins.</text>
</comment>
<keyword evidence="2" id="KW-0997">Cell inner membrane</keyword>
<dbReference type="OrthoDB" id="8521018at2"/>
<feature type="transmembrane region" description="Helical" evidence="4">
    <location>
        <begin position="6"/>
        <end position="25"/>
    </location>
</feature>
<dbReference type="SUPFAM" id="SSF64383">
    <property type="entry name" value="Cell-division protein ZipA, C-terminal domain"/>
    <property type="match status" value="1"/>
</dbReference>
<dbReference type="RefSeq" id="WP_130481427.1">
    <property type="nucleotide sequence ID" value="NZ_SGWV01000008.1"/>
</dbReference>
<evidence type="ECO:0000256" key="1">
    <source>
        <dbReference type="RuleBase" id="RU003612"/>
    </source>
</evidence>
<feature type="domain" description="ZipA C-terminal FtsZ-binding" evidence="5">
    <location>
        <begin position="242"/>
        <end position="369"/>
    </location>
</feature>
<comment type="caution">
    <text evidence="6">The sequence shown here is derived from an EMBL/GenBank/DDBJ whole genome shotgun (WGS) entry which is preliminary data.</text>
</comment>
<proteinExistence type="inferred from homology"/>
<keyword evidence="1" id="KW-0131">Cell cycle</keyword>
<evidence type="ECO:0000256" key="4">
    <source>
        <dbReference type="SAM" id="Phobius"/>
    </source>
</evidence>
<dbReference type="GO" id="GO:0005886">
    <property type="term" value="C:plasma membrane"/>
    <property type="evidence" value="ECO:0007669"/>
    <property type="project" value="UniProtKB-SubCell"/>
</dbReference>
<dbReference type="AlphaFoldDB" id="A0A4Q7LRW0"/>
<keyword evidence="1" id="KW-0132">Cell division</keyword>
<name>A0A4Q7LRW0_9BURK</name>
<sequence>MNTLQFWLGIVGAAVLVVLVGHYIWQARRAAAMSPRSPESRLAPAPQARTAQEPTFGAAPAPRGPAMEPRFDDVPLREADLPVLDDEIAVPADALPARPAPSAVRVDPEIGLPPLRRHAYVPRIDALIDGIASLGFEGRISGETLLQHLPTTRRAGGKPFLIEARDVVSGDWEAPQPNAWYDEVQAGVQLANRVGPINEIEYSEFVQKIQAFADAIGAMPDFPDMLDVVARGRELDAFASGHDAQLAMRLRARKAAWPIGWVAQHAARHGFIPGATAGRLVLPSSEEGAPPMLALQFDAQAAMADNARDAQVAEITLMFDVPQTPASDEPYNAWCAAGQALAIALDAQVSDDQDQPLKPAAFPQIGEDLAQLYAELSERDLAAGSLAARRLFS</sequence>
<reference evidence="6 7" key="1">
    <citation type="submission" date="2019-02" db="EMBL/GenBank/DDBJ databases">
        <title>Genomic Encyclopedia of Type Strains, Phase IV (KMG-IV): sequencing the most valuable type-strain genomes for metagenomic binning, comparative biology and taxonomic classification.</title>
        <authorList>
            <person name="Goeker M."/>
        </authorList>
    </citation>
    <scope>NUCLEOTIDE SEQUENCE [LARGE SCALE GENOMIC DNA]</scope>
    <source>
        <strain evidence="6 7">DSM 10617</strain>
    </source>
</reference>
<dbReference type="Pfam" id="PF04354">
    <property type="entry name" value="ZipA_C"/>
    <property type="match status" value="1"/>
</dbReference>
<feature type="region of interest" description="Disordered" evidence="3">
    <location>
        <begin position="35"/>
        <end position="70"/>
    </location>
</feature>
<evidence type="ECO:0000313" key="7">
    <source>
        <dbReference type="Proteomes" id="UP000293433"/>
    </source>
</evidence>
<comment type="subcellular location">
    <subcellularLocation>
        <location evidence="2">Cell inner membrane</location>
        <topology evidence="2">Single-pass type I membrane protein</topology>
    </subcellularLocation>
</comment>
<keyword evidence="2" id="KW-1003">Cell membrane</keyword>
<protein>
    <recommendedName>
        <fullName evidence="1">Cell division protein ZipA</fullName>
    </recommendedName>
</protein>
<organism evidence="6 7">
    <name type="scientific">Sphaerotilus mobilis</name>
    <dbReference type="NCBI Taxonomy" id="47994"/>
    <lineage>
        <taxon>Bacteria</taxon>
        <taxon>Pseudomonadati</taxon>
        <taxon>Pseudomonadota</taxon>
        <taxon>Betaproteobacteria</taxon>
        <taxon>Burkholderiales</taxon>
        <taxon>Sphaerotilaceae</taxon>
        <taxon>Sphaerotilus</taxon>
    </lineage>
</organism>
<dbReference type="SMART" id="SM00771">
    <property type="entry name" value="ZipA_C"/>
    <property type="match status" value="1"/>
</dbReference>
<evidence type="ECO:0000259" key="5">
    <source>
        <dbReference type="SMART" id="SM00771"/>
    </source>
</evidence>
<keyword evidence="4" id="KW-1133">Transmembrane helix</keyword>
<dbReference type="Proteomes" id="UP000293433">
    <property type="component" value="Unassembled WGS sequence"/>
</dbReference>
<dbReference type="InterPro" id="IPR007449">
    <property type="entry name" value="ZipA_FtsZ-bd_C"/>
</dbReference>